<proteinExistence type="predicted"/>
<reference evidence="5" key="1">
    <citation type="submission" date="2018-04" db="EMBL/GenBank/DDBJ databases">
        <title>Whole genome sequencing of Hypsizygus marmoreus.</title>
        <authorList>
            <person name="Choi I.-G."/>
            <person name="Min B."/>
            <person name="Kim J.-G."/>
            <person name="Kim S."/>
            <person name="Oh Y.-L."/>
            <person name="Kong W.-S."/>
            <person name="Park H."/>
            <person name="Jeong J."/>
            <person name="Song E.-S."/>
        </authorList>
    </citation>
    <scope>NUCLEOTIDE SEQUENCE [LARGE SCALE GENOMIC DNA]</scope>
    <source>
        <strain evidence="5">51987-8</strain>
    </source>
</reference>
<dbReference type="PANTHER" id="PTHR22904">
    <property type="entry name" value="TPR REPEAT CONTAINING PROTEIN"/>
    <property type="match status" value="1"/>
</dbReference>
<evidence type="ECO:0000256" key="2">
    <source>
        <dbReference type="ARBA" id="ARBA00022803"/>
    </source>
</evidence>
<protein>
    <submittedName>
        <fullName evidence="5">Hsp70-Hsp90 organizing protein 3</fullName>
    </submittedName>
</protein>
<keyword evidence="2" id="KW-0802">TPR repeat</keyword>
<dbReference type="InParanoid" id="A0A369JQ61"/>
<dbReference type="PANTHER" id="PTHR22904:SF523">
    <property type="entry name" value="STRESS-INDUCED-PHOSPHOPROTEIN 1"/>
    <property type="match status" value="1"/>
</dbReference>
<dbReference type="AlphaFoldDB" id="A0A369JQ61"/>
<organism evidence="5 6">
    <name type="scientific">Hypsizygus marmoreus</name>
    <name type="common">White beech mushroom</name>
    <name type="synonym">Agaricus marmoreus</name>
    <dbReference type="NCBI Taxonomy" id="39966"/>
    <lineage>
        <taxon>Eukaryota</taxon>
        <taxon>Fungi</taxon>
        <taxon>Dikarya</taxon>
        <taxon>Basidiomycota</taxon>
        <taxon>Agaricomycotina</taxon>
        <taxon>Agaricomycetes</taxon>
        <taxon>Agaricomycetidae</taxon>
        <taxon>Agaricales</taxon>
        <taxon>Tricholomatineae</taxon>
        <taxon>Lyophyllaceae</taxon>
        <taxon>Hypsizygus</taxon>
    </lineage>
</organism>
<name>A0A369JQ61_HYPMA</name>
<dbReference type="EMBL" id="LUEZ02000046">
    <property type="protein sequence ID" value="RDB23380.1"/>
    <property type="molecule type" value="Genomic_DNA"/>
</dbReference>
<feature type="region of interest" description="Disordered" evidence="4">
    <location>
        <begin position="1"/>
        <end position="35"/>
    </location>
</feature>
<evidence type="ECO:0000256" key="4">
    <source>
        <dbReference type="SAM" id="MobiDB-lite"/>
    </source>
</evidence>
<dbReference type="GO" id="GO:0051879">
    <property type="term" value="F:Hsp90 protein binding"/>
    <property type="evidence" value="ECO:0007669"/>
    <property type="project" value="TreeGrafter"/>
</dbReference>
<evidence type="ECO:0000313" key="5">
    <source>
        <dbReference type="EMBL" id="RDB23380.1"/>
    </source>
</evidence>
<dbReference type="STRING" id="39966.A0A369JQ61"/>
<comment type="caution">
    <text evidence="5">The sequence shown here is derived from an EMBL/GenBank/DDBJ whole genome shotgun (WGS) entry which is preliminary data.</text>
</comment>
<gene>
    <name evidence="5" type="primary">HOP3</name>
    <name evidence="5" type="ORF">Hypma_008922</name>
</gene>
<dbReference type="Proteomes" id="UP000076154">
    <property type="component" value="Unassembled WGS sequence"/>
</dbReference>
<dbReference type="OrthoDB" id="433738at2759"/>
<feature type="coiled-coil region" evidence="3">
    <location>
        <begin position="226"/>
        <end position="253"/>
    </location>
</feature>
<dbReference type="SUPFAM" id="SSF48452">
    <property type="entry name" value="TPR-like"/>
    <property type="match status" value="1"/>
</dbReference>
<keyword evidence="3" id="KW-0175">Coiled coil</keyword>
<sequence length="263" mass="28864">MSHSHSHAPGEEHSHSHSHSPPQTPQSPGIPAPDPAMQALIDAEFQPTALTLSDDRNKALCEEHRLEKCNACDIDFVNLNRLAALLVHNPNLLCPPPSNVITQQITQVVTSTKDEGNALFKSGLHTAAINRYTGAASVAISRPPWEANQFMREELSTVISNRSAAYYEAHDYIAALADAEAVIQVRRNWSKGHFRKAKALLGLNRLGEAADAVKVGLAFEPANTELSSFLAEIEKFEKRHQDAKIEARLLEKSEKDQQQAVTA</sequence>
<keyword evidence="1" id="KW-0677">Repeat</keyword>
<evidence type="ECO:0000256" key="3">
    <source>
        <dbReference type="SAM" id="Coils"/>
    </source>
</evidence>
<accession>A0A369JQ61</accession>
<feature type="compositionally biased region" description="Pro residues" evidence="4">
    <location>
        <begin position="22"/>
        <end position="34"/>
    </location>
</feature>
<keyword evidence="6" id="KW-1185">Reference proteome</keyword>
<evidence type="ECO:0000256" key="1">
    <source>
        <dbReference type="ARBA" id="ARBA00022737"/>
    </source>
</evidence>
<dbReference type="InterPro" id="IPR011990">
    <property type="entry name" value="TPR-like_helical_dom_sf"/>
</dbReference>
<evidence type="ECO:0000313" key="6">
    <source>
        <dbReference type="Proteomes" id="UP000076154"/>
    </source>
</evidence>
<dbReference type="Gene3D" id="1.25.40.10">
    <property type="entry name" value="Tetratricopeptide repeat domain"/>
    <property type="match status" value="1"/>
</dbReference>